<name>A0ACC1TH47_9AGAR</name>
<comment type="caution">
    <text evidence="1">The sequence shown here is derived from an EMBL/GenBank/DDBJ whole genome shotgun (WGS) entry which is preliminary data.</text>
</comment>
<keyword evidence="2" id="KW-1185">Reference proteome</keyword>
<dbReference type="Proteomes" id="UP001163835">
    <property type="component" value="Unassembled WGS sequence"/>
</dbReference>
<dbReference type="EMBL" id="MU796498">
    <property type="protein sequence ID" value="KAJ3803947.1"/>
    <property type="molecule type" value="Genomic_DNA"/>
</dbReference>
<gene>
    <name evidence="1" type="ORF">F5876DRAFT_84071</name>
</gene>
<reference evidence="1" key="1">
    <citation type="submission" date="2022-09" db="EMBL/GenBank/DDBJ databases">
        <title>A Global Phylogenomic Analysis of the Shiitake Genus Lentinula.</title>
        <authorList>
            <consortium name="DOE Joint Genome Institute"/>
            <person name="Sierra-Patev S."/>
            <person name="Min B."/>
            <person name="Naranjo-Ortiz M."/>
            <person name="Looney B."/>
            <person name="Konkel Z."/>
            <person name="Slot J.C."/>
            <person name="Sakamoto Y."/>
            <person name="Steenwyk J.L."/>
            <person name="Rokas A."/>
            <person name="Carro J."/>
            <person name="Camarero S."/>
            <person name="Ferreira P."/>
            <person name="Molpeceres G."/>
            <person name="Ruiz-Duenas F.J."/>
            <person name="Serrano A."/>
            <person name="Henrissat B."/>
            <person name="Drula E."/>
            <person name="Hughes K.W."/>
            <person name="Mata J.L."/>
            <person name="Ishikawa N.K."/>
            <person name="Vargas-Isla R."/>
            <person name="Ushijima S."/>
            <person name="Smith C.A."/>
            <person name="Ahrendt S."/>
            <person name="Andreopoulos W."/>
            <person name="He G."/>
            <person name="Labutti K."/>
            <person name="Lipzen A."/>
            <person name="Ng V."/>
            <person name="Riley R."/>
            <person name="Sandor L."/>
            <person name="Barry K."/>
            <person name="Martinez A.T."/>
            <person name="Xiao Y."/>
            <person name="Gibbons J.G."/>
            <person name="Terashima K."/>
            <person name="Grigoriev I.V."/>
            <person name="Hibbett D.S."/>
        </authorList>
    </citation>
    <scope>NUCLEOTIDE SEQUENCE</scope>
    <source>
        <strain evidence="1">TMI1499</strain>
    </source>
</reference>
<organism evidence="1 2">
    <name type="scientific">Lentinula aff. lateritia</name>
    <dbReference type="NCBI Taxonomy" id="2804960"/>
    <lineage>
        <taxon>Eukaryota</taxon>
        <taxon>Fungi</taxon>
        <taxon>Dikarya</taxon>
        <taxon>Basidiomycota</taxon>
        <taxon>Agaricomycotina</taxon>
        <taxon>Agaricomycetes</taxon>
        <taxon>Agaricomycetidae</taxon>
        <taxon>Agaricales</taxon>
        <taxon>Marasmiineae</taxon>
        <taxon>Omphalotaceae</taxon>
        <taxon>Lentinula</taxon>
    </lineage>
</organism>
<sequence length="278" mass="32114">MTNTGIYMLQVATILNFQEFFLGLLTNTVDKPKELVNISRPPYEHLRRILWLCFAHYARNIQKSVVSQEVKDAMFSLHRVIHKDGTEASWQATLSFIEKEGKKAGRDWVQDKIESKFAFPALCWQVAQQIPFKVWQASDDTTNVIEGLHQDQLRDGSSLTLLGGLLCGEQYNDMCLQNLKNFKNHGVSPRYQLNNPSAQAYRMVSRQTNSKKRQFDTADTKIHEHNNKLRRIGNEMQDAHEGVQEAVQKVQTPPQLPKRPDDYPDRHRNPPITNPIKY</sequence>
<proteinExistence type="predicted"/>
<protein>
    <submittedName>
        <fullName evidence="1">Uncharacterized protein</fullName>
    </submittedName>
</protein>
<evidence type="ECO:0000313" key="2">
    <source>
        <dbReference type="Proteomes" id="UP001163835"/>
    </source>
</evidence>
<evidence type="ECO:0000313" key="1">
    <source>
        <dbReference type="EMBL" id="KAJ3803947.1"/>
    </source>
</evidence>
<accession>A0ACC1TH47</accession>